<dbReference type="InterPro" id="IPR011333">
    <property type="entry name" value="SKP1/BTB/POZ_sf"/>
</dbReference>
<protein>
    <submittedName>
        <fullName evidence="6 7">BTB domain-containing protein</fullName>
    </submittedName>
</protein>
<dbReference type="OrthoDB" id="10261408at2759"/>
<dbReference type="PANTHER" id="PTHR45632">
    <property type="entry name" value="LD33804P"/>
    <property type="match status" value="1"/>
</dbReference>
<keyword evidence="1" id="KW-0880">Kelch repeat</keyword>
<dbReference type="PROSITE" id="PS50097">
    <property type="entry name" value="BTB"/>
    <property type="match status" value="2"/>
</dbReference>
<evidence type="ECO:0000313" key="7">
    <source>
        <dbReference type="WBParaSite" id="maker-uti_cns_0003662-snap-gene-0.18-mRNA-1"/>
    </source>
</evidence>
<dbReference type="PANTHER" id="PTHR45632:SF3">
    <property type="entry name" value="KELCH-LIKE PROTEIN 32"/>
    <property type="match status" value="1"/>
</dbReference>
<feature type="compositionally biased region" description="Polar residues" evidence="3">
    <location>
        <begin position="650"/>
        <end position="660"/>
    </location>
</feature>
<dbReference type="WBParaSite" id="maker-uti_cns_0047492-snap-gene-0.9-mRNA-1">
    <property type="protein sequence ID" value="maker-uti_cns_0047492-snap-gene-0.9-mRNA-1"/>
    <property type="gene ID" value="maker-uti_cns_0047492-snap-gene-0.9"/>
</dbReference>
<dbReference type="CDD" id="cd18186">
    <property type="entry name" value="BTB_POZ_ZBTB_KLHL-like"/>
    <property type="match status" value="2"/>
</dbReference>
<feature type="region of interest" description="Disordered" evidence="3">
    <location>
        <begin position="640"/>
        <end position="665"/>
    </location>
</feature>
<evidence type="ECO:0000256" key="1">
    <source>
        <dbReference type="ARBA" id="ARBA00022441"/>
    </source>
</evidence>
<dbReference type="WBParaSite" id="maker-uti_cns_0002809-snap-gene-0.4-mRNA-1">
    <property type="protein sequence ID" value="maker-uti_cns_0002809-snap-gene-0.4-mRNA-1"/>
    <property type="gene ID" value="maker-uti_cns_0002809-snap-gene-0.4"/>
</dbReference>
<dbReference type="SUPFAM" id="SSF54695">
    <property type="entry name" value="POZ domain"/>
    <property type="match status" value="2"/>
</dbReference>
<dbReference type="Gene3D" id="1.25.40.420">
    <property type="match status" value="1"/>
</dbReference>
<name>A0A1I8GRY5_9PLAT</name>
<dbReference type="AlphaFoldDB" id="A0A1I8GRY5"/>
<feature type="domain" description="BTB" evidence="4">
    <location>
        <begin position="77"/>
        <end position="140"/>
    </location>
</feature>
<evidence type="ECO:0000256" key="2">
    <source>
        <dbReference type="ARBA" id="ARBA00022737"/>
    </source>
</evidence>
<feature type="domain" description="BTB" evidence="4">
    <location>
        <begin position="217"/>
        <end position="284"/>
    </location>
</feature>
<keyword evidence="2" id="KW-0677">Repeat</keyword>
<dbReference type="Pfam" id="PF00651">
    <property type="entry name" value="BTB"/>
    <property type="match status" value="2"/>
</dbReference>
<sequence>MDGLDEQDLKRAELDYCLKNSLNFVDTQALAEARKGNGDVSEADNEEETPDEWLVDVRYTSRLLKKANEMRIKKRLCDLTIGLKDGKLEAHKSMLAAGSPFFKHLTETTRASTLNFFHVTCSVADILFDFMYTGEVSIEKAEKLGRSERQMLREKAELFEVDQQLQALWDRLGVATKNSGKQSQQAERQEVPLEDASEIVKRKVLYMNDRRKQGDFADWKIRISAVDIPVSKVFLAASSTYFADFFARNPMEAKSETYTLTELNRRTFRKVLNFIYTGHVITTGRDLAELKDLLFQASYLGVGDLSSRLVEEFESRLTTENCFAMFSYSNSINCRQLFKSVSHFIGRIGAKWSHNSGFLGLEFNDLRAALLNPDLRFDGDDSDSDEECSCLPWPVDFESRTLDLLIAWIRVDRVRRSSHVTELFDLVDRLGRLPYTGRREEMHQRLPAELNNVMSAYYLKLIKEQQGKTCPTKQPSPQTKQSPIRARRYLFPTQLLMSREFHLAGPQLPGSALLPTKLQSSPDEEELRGCWQLSPTEWRLQSIEIQASDQELTWLSGLKLIYQRYPMLAKSEDPPTELRTFCCGYRGSFQHSIELDETERVVQLGLGSATAGSSGRRSYISWLKTCKGRRLQVPVAAAASETTSVSNSNQSADENPTTVVKSPKKSHGFLHGFGLRFSEAGGGAMTIVWAVETDVDGLGDSPWSSVVENE</sequence>
<reference evidence="6 7" key="1">
    <citation type="submission" date="2016-11" db="UniProtKB">
        <authorList>
            <consortium name="WormBaseParasite"/>
        </authorList>
    </citation>
    <scope>IDENTIFICATION</scope>
</reference>
<evidence type="ECO:0000256" key="3">
    <source>
        <dbReference type="SAM" id="MobiDB-lite"/>
    </source>
</evidence>
<dbReference type="STRING" id="282301.A0A1I8GRY5"/>
<evidence type="ECO:0000313" key="5">
    <source>
        <dbReference type="Proteomes" id="UP000095280"/>
    </source>
</evidence>
<evidence type="ECO:0000313" key="6">
    <source>
        <dbReference type="WBParaSite" id="maker-uti_cns_0002809-snap-gene-0.4-mRNA-1"/>
    </source>
</evidence>
<proteinExistence type="predicted"/>
<accession>A0A1I8GRY5</accession>
<evidence type="ECO:0000259" key="4">
    <source>
        <dbReference type="PROSITE" id="PS50097"/>
    </source>
</evidence>
<dbReference type="InterPro" id="IPR000210">
    <property type="entry name" value="BTB/POZ_dom"/>
</dbReference>
<dbReference type="SMART" id="SM00225">
    <property type="entry name" value="BTB"/>
    <property type="match status" value="2"/>
</dbReference>
<dbReference type="Proteomes" id="UP000095280">
    <property type="component" value="Unplaced"/>
</dbReference>
<keyword evidence="5" id="KW-1185">Reference proteome</keyword>
<dbReference type="WBParaSite" id="maker-uti_cns_0003662-snap-gene-0.18-mRNA-1">
    <property type="protein sequence ID" value="maker-uti_cns_0003662-snap-gene-0.18-mRNA-1"/>
    <property type="gene ID" value="maker-uti_cns_0003662-snap-gene-0.18"/>
</dbReference>
<dbReference type="Gene3D" id="3.30.710.10">
    <property type="entry name" value="Potassium Channel Kv1.1, Chain A"/>
    <property type="match status" value="2"/>
</dbReference>
<feature type="compositionally biased region" description="Low complexity" evidence="3">
    <location>
        <begin position="640"/>
        <end position="649"/>
    </location>
</feature>
<organism evidence="5 6">
    <name type="scientific">Macrostomum lignano</name>
    <dbReference type="NCBI Taxonomy" id="282301"/>
    <lineage>
        <taxon>Eukaryota</taxon>
        <taxon>Metazoa</taxon>
        <taxon>Spiralia</taxon>
        <taxon>Lophotrochozoa</taxon>
        <taxon>Platyhelminthes</taxon>
        <taxon>Rhabditophora</taxon>
        <taxon>Macrostomorpha</taxon>
        <taxon>Macrostomida</taxon>
        <taxon>Macrostomidae</taxon>
        <taxon>Macrostomum</taxon>
    </lineage>
</organism>